<keyword evidence="5" id="KW-1185">Reference proteome</keyword>
<accession>A0ABS5GJL6</accession>
<evidence type="ECO:0000313" key="5">
    <source>
        <dbReference type="Proteomes" id="UP001314635"/>
    </source>
</evidence>
<protein>
    <submittedName>
        <fullName evidence="4">SDR family oxidoreductase</fullName>
    </submittedName>
</protein>
<dbReference type="CDD" id="cd05233">
    <property type="entry name" value="SDR_c"/>
    <property type="match status" value="1"/>
</dbReference>
<sequence length="333" mass="34985">MDRRSMLQSLGSGAVTIPLAQLLPGSAEAAEPAGPANLAISPVDPNYFIRDRFKSRTIAITGFARGMGRAAALRASREGANIVGIDWLPDLARETAAAIQREGGAIEFLVGDVAKGDSCDLMVKRAVEKFGGLDFAINNAGVMDGVFSGEAFDYDKQKDLLFAPLHEASDAYWDNVLATNATGVFRAMRAELRQMVAQKRGGAIVNVASIAGLTGLAGNPAYVASKHAVNGLTANAAVDYAPHGIRINSVNMAATDTPMIARAAQAVAAKAQRAPADSGMGRLKTNSILSYADPKHRPATVWEQVAVMLFLLSPEASNLTGAFYATDGGWTAY</sequence>
<evidence type="ECO:0000313" key="4">
    <source>
        <dbReference type="EMBL" id="MBR1141515.1"/>
    </source>
</evidence>
<dbReference type="PANTHER" id="PTHR24321:SF8">
    <property type="entry name" value="ESTRADIOL 17-BETA-DEHYDROGENASE 8-RELATED"/>
    <property type="match status" value="1"/>
</dbReference>
<evidence type="ECO:0000256" key="1">
    <source>
        <dbReference type="ARBA" id="ARBA00006484"/>
    </source>
</evidence>
<dbReference type="EMBL" id="JAFCLK010000070">
    <property type="protein sequence ID" value="MBR1141515.1"/>
    <property type="molecule type" value="Genomic_DNA"/>
</dbReference>
<dbReference type="Proteomes" id="UP001314635">
    <property type="component" value="Unassembled WGS sequence"/>
</dbReference>
<dbReference type="RefSeq" id="WP_172243937.1">
    <property type="nucleotide sequence ID" value="NZ_JABFDP010000058.1"/>
</dbReference>
<dbReference type="PRINTS" id="PR00081">
    <property type="entry name" value="GDHRDH"/>
</dbReference>
<keyword evidence="2" id="KW-0560">Oxidoreductase</keyword>
<dbReference type="PRINTS" id="PR00080">
    <property type="entry name" value="SDRFAMILY"/>
</dbReference>
<evidence type="ECO:0000256" key="2">
    <source>
        <dbReference type="ARBA" id="ARBA00023002"/>
    </source>
</evidence>
<proteinExistence type="inferred from homology"/>
<gene>
    <name evidence="4" type="ORF">JQ619_37795</name>
</gene>
<organism evidence="4 5">
    <name type="scientific">Bradyrhizobium denitrificans</name>
    <dbReference type="NCBI Taxonomy" id="2734912"/>
    <lineage>
        <taxon>Bacteria</taxon>
        <taxon>Pseudomonadati</taxon>
        <taxon>Pseudomonadota</taxon>
        <taxon>Alphaproteobacteria</taxon>
        <taxon>Hyphomicrobiales</taxon>
        <taxon>Nitrobacteraceae</taxon>
        <taxon>Bradyrhizobium</taxon>
    </lineage>
</organism>
<dbReference type="PROSITE" id="PS00061">
    <property type="entry name" value="ADH_SHORT"/>
    <property type="match status" value="1"/>
</dbReference>
<dbReference type="SUPFAM" id="SSF51735">
    <property type="entry name" value="NAD(P)-binding Rossmann-fold domains"/>
    <property type="match status" value="1"/>
</dbReference>
<dbReference type="InterPro" id="IPR036291">
    <property type="entry name" value="NAD(P)-bd_dom_sf"/>
</dbReference>
<dbReference type="Pfam" id="PF00106">
    <property type="entry name" value="adh_short"/>
    <property type="match status" value="1"/>
</dbReference>
<dbReference type="InterPro" id="IPR020904">
    <property type="entry name" value="Sc_DH/Rdtase_CS"/>
</dbReference>
<dbReference type="PANTHER" id="PTHR24321">
    <property type="entry name" value="DEHYDROGENASES, SHORT CHAIN"/>
    <property type="match status" value="1"/>
</dbReference>
<comment type="similarity">
    <text evidence="1 3">Belongs to the short-chain dehydrogenases/reductases (SDR) family.</text>
</comment>
<dbReference type="Gene3D" id="3.40.50.720">
    <property type="entry name" value="NAD(P)-binding Rossmann-like Domain"/>
    <property type="match status" value="1"/>
</dbReference>
<evidence type="ECO:0000256" key="3">
    <source>
        <dbReference type="RuleBase" id="RU000363"/>
    </source>
</evidence>
<dbReference type="InterPro" id="IPR002347">
    <property type="entry name" value="SDR_fam"/>
</dbReference>
<name>A0ABS5GJL6_9BRAD</name>
<reference evidence="5" key="1">
    <citation type="journal article" date="2021" name="ISME J.">
        <title>Evolutionary origin and ecological implication of a unique nif island in free-living Bradyrhizobium lineages.</title>
        <authorList>
            <person name="Tao J."/>
        </authorList>
    </citation>
    <scope>NUCLEOTIDE SEQUENCE [LARGE SCALE GENOMIC DNA]</scope>
    <source>
        <strain evidence="5">SZCCT0094</strain>
    </source>
</reference>
<comment type="caution">
    <text evidence="4">The sequence shown here is derived from an EMBL/GenBank/DDBJ whole genome shotgun (WGS) entry which is preliminary data.</text>
</comment>